<organism evidence="5">
    <name type="scientific">marine metagenome</name>
    <dbReference type="NCBI Taxonomy" id="408172"/>
    <lineage>
        <taxon>unclassified sequences</taxon>
        <taxon>metagenomes</taxon>
        <taxon>ecological metagenomes</taxon>
    </lineage>
</organism>
<name>A0A382YGH6_9ZZZZ</name>
<protein>
    <recommendedName>
        <fullName evidence="6">tRNA dimethylallyltransferase</fullName>
    </recommendedName>
</protein>
<evidence type="ECO:0000256" key="4">
    <source>
        <dbReference type="ARBA" id="ARBA00022840"/>
    </source>
</evidence>
<dbReference type="InterPro" id="IPR027417">
    <property type="entry name" value="P-loop_NTPase"/>
</dbReference>
<dbReference type="InterPro" id="IPR039657">
    <property type="entry name" value="Dimethylallyltransferase"/>
</dbReference>
<dbReference type="GO" id="GO:0005524">
    <property type="term" value="F:ATP binding"/>
    <property type="evidence" value="ECO:0007669"/>
    <property type="project" value="UniProtKB-KW"/>
</dbReference>
<accession>A0A382YGH6</accession>
<reference evidence="5" key="1">
    <citation type="submission" date="2018-05" db="EMBL/GenBank/DDBJ databases">
        <authorList>
            <person name="Lanie J.A."/>
            <person name="Ng W.-L."/>
            <person name="Kazmierczak K.M."/>
            <person name="Andrzejewski T.M."/>
            <person name="Davidsen T.M."/>
            <person name="Wayne K.J."/>
            <person name="Tettelin H."/>
            <person name="Glass J.I."/>
            <person name="Rusch D."/>
            <person name="Podicherti R."/>
            <person name="Tsui H.-C.T."/>
            <person name="Winkler M.E."/>
        </authorList>
    </citation>
    <scope>NUCLEOTIDE SEQUENCE</scope>
</reference>
<comment type="similarity">
    <text evidence="1">Belongs to the IPP transferase family.</text>
</comment>
<keyword evidence="4" id="KW-0067">ATP-binding</keyword>
<feature type="non-terminal residue" evidence="5">
    <location>
        <position position="1"/>
    </location>
</feature>
<keyword evidence="2" id="KW-0808">Transferase</keyword>
<sequence length="152" mass="16620">VTVHDSLPAFLAVTGPTASGKTDLSLALAAHLDIEIISMDSRQVYRGMDIGTDKVLDADRARVPHHGLDLIGPDARYSAGQFARDSRRWVDEIFARGRLPVIAGGTGFFLKAIMEPIFAQPPMEEARVEALRGYLKARAPEVLAAWVERLDP</sequence>
<dbReference type="SUPFAM" id="SSF52540">
    <property type="entry name" value="P-loop containing nucleoside triphosphate hydrolases"/>
    <property type="match status" value="1"/>
</dbReference>
<gene>
    <name evidence="5" type="ORF">METZ01_LOCUS435271</name>
</gene>
<dbReference type="Gene3D" id="3.40.50.300">
    <property type="entry name" value="P-loop containing nucleotide triphosphate hydrolases"/>
    <property type="match status" value="1"/>
</dbReference>
<dbReference type="PANTHER" id="PTHR11088">
    <property type="entry name" value="TRNA DIMETHYLALLYLTRANSFERASE"/>
    <property type="match status" value="1"/>
</dbReference>
<evidence type="ECO:0000313" key="5">
    <source>
        <dbReference type="EMBL" id="SVD82417.1"/>
    </source>
</evidence>
<dbReference type="PANTHER" id="PTHR11088:SF60">
    <property type="entry name" value="TRNA DIMETHYLALLYLTRANSFERASE"/>
    <property type="match status" value="1"/>
</dbReference>
<dbReference type="GO" id="GO:0052381">
    <property type="term" value="F:tRNA dimethylallyltransferase activity"/>
    <property type="evidence" value="ECO:0007669"/>
    <property type="project" value="TreeGrafter"/>
</dbReference>
<keyword evidence="3" id="KW-0547">Nucleotide-binding</keyword>
<dbReference type="Pfam" id="PF01715">
    <property type="entry name" value="IPPT"/>
    <property type="match status" value="1"/>
</dbReference>
<dbReference type="EMBL" id="UINC01175672">
    <property type="protein sequence ID" value="SVD82417.1"/>
    <property type="molecule type" value="Genomic_DNA"/>
</dbReference>
<dbReference type="GO" id="GO:0006400">
    <property type="term" value="P:tRNA modification"/>
    <property type="evidence" value="ECO:0007669"/>
    <property type="project" value="TreeGrafter"/>
</dbReference>
<evidence type="ECO:0008006" key="6">
    <source>
        <dbReference type="Google" id="ProtNLM"/>
    </source>
</evidence>
<evidence type="ECO:0000256" key="3">
    <source>
        <dbReference type="ARBA" id="ARBA00022741"/>
    </source>
</evidence>
<proteinExistence type="inferred from homology"/>
<feature type="non-terminal residue" evidence="5">
    <location>
        <position position="152"/>
    </location>
</feature>
<dbReference type="AlphaFoldDB" id="A0A382YGH6"/>
<evidence type="ECO:0000256" key="1">
    <source>
        <dbReference type="ARBA" id="ARBA00005842"/>
    </source>
</evidence>
<evidence type="ECO:0000256" key="2">
    <source>
        <dbReference type="ARBA" id="ARBA00022679"/>
    </source>
</evidence>